<reference evidence="4" key="1">
    <citation type="journal article" date="2011" name="Proc. Natl. Acad. Sci. U.S.A.">
        <title>Obligate biotrophy features unraveled by the genomic analysis of rust fungi.</title>
        <authorList>
            <person name="Duplessis S."/>
            <person name="Cuomo C.A."/>
            <person name="Lin Y.-C."/>
            <person name="Aerts A."/>
            <person name="Tisserant E."/>
            <person name="Veneault-Fourrey C."/>
            <person name="Joly D.L."/>
            <person name="Hacquard S."/>
            <person name="Amselem J."/>
            <person name="Cantarel B.L."/>
            <person name="Chiu R."/>
            <person name="Coutinho P.M."/>
            <person name="Feau N."/>
            <person name="Field M."/>
            <person name="Frey P."/>
            <person name="Gelhaye E."/>
            <person name="Goldberg J."/>
            <person name="Grabherr M.G."/>
            <person name="Kodira C.D."/>
            <person name="Kohler A."/>
            <person name="Kuees U."/>
            <person name="Lindquist E.A."/>
            <person name="Lucas S.M."/>
            <person name="Mago R."/>
            <person name="Mauceli E."/>
            <person name="Morin E."/>
            <person name="Murat C."/>
            <person name="Pangilinan J.L."/>
            <person name="Park R."/>
            <person name="Pearson M."/>
            <person name="Quesneville H."/>
            <person name="Rouhier N."/>
            <person name="Sakthikumar S."/>
            <person name="Salamov A.A."/>
            <person name="Schmutz J."/>
            <person name="Selles B."/>
            <person name="Shapiro H."/>
            <person name="Tanguay P."/>
            <person name="Tuskan G.A."/>
            <person name="Henrissat B."/>
            <person name="Van de Peer Y."/>
            <person name="Rouze P."/>
            <person name="Ellis J.G."/>
            <person name="Dodds P.N."/>
            <person name="Schein J.E."/>
            <person name="Zhong S."/>
            <person name="Hamelin R.C."/>
            <person name="Grigoriev I.V."/>
            <person name="Szabo L.J."/>
            <person name="Martin F."/>
        </authorList>
    </citation>
    <scope>NUCLEOTIDE SEQUENCE [LARGE SCALE GENOMIC DNA]</scope>
    <source>
        <strain evidence="4">98AG31 / pathotype 3-4-7</strain>
    </source>
</reference>
<sequence>MVEVFFAPGVTRQMMIDWMHINHPMTTVRPRIGIDKLSDMVRGEQPEFFPKLTSHVPALATLGTASKPKAETSKHGNITQSHTTNTKQTALAPIETRAVALDTGSENGPSVKQVKTGESKVSLESKVSRVRKSSTTHKKKYSMLRVLLSNTSQITLKPSEIDQGPSDATQNEISKTKAVKFEESENTLITVSNLEPAMSSAATSGTMKIKHKICIPPKPELTRTNEVMDLIDFSDTDVLDTGNLVIGKDIPPISFDTSTETSTAVKGIKKSGVEVFLEERSREERICALESSKAQMAEKAEMNSMTLFQHTMRLEQIDHSVSHLKTNVNRLDGEISAVSTLEAKLEALQNQVLDLRQQLDIARDDISTHEDVIARMMEQDETEGSSDA</sequence>
<name>F4RKC6_MELLP</name>
<dbReference type="Proteomes" id="UP000001072">
    <property type="component" value="Unassembled WGS sequence"/>
</dbReference>
<evidence type="ECO:0000256" key="1">
    <source>
        <dbReference type="SAM" id="Coils"/>
    </source>
</evidence>
<dbReference type="VEuPathDB" id="FungiDB:MELLADRAFT_85981"/>
<feature type="coiled-coil region" evidence="1">
    <location>
        <begin position="331"/>
        <end position="365"/>
    </location>
</feature>
<evidence type="ECO:0000256" key="2">
    <source>
        <dbReference type="SAM" id="MobiDB-lite"/>
    </source>
</evidence>
<feature type="region of interest" description="Disordered" evidence="2">
    <location>
        <begin position="66"/>
        <end position="88"/>
    </location>
</feature>
<evidence type="ECO:0000313" key="4">
    <source>
        <dbReference type="Proteomes" id="UP000001072"/>
    </source>
</evidence>
<gene>
    <name evidence="3" type="ORF">MELLADRAFT_85981</name>
</gene>
<dbReference type="RefSeq" id="XP_007409513.1">
    <property type="nucleotide sequence ID" value="XM_007409451.1"/>
</dbReference>
<feature type="compositionally biased region" description="Polar residues" evidence="2">
    <location>
        <begin position="75"/>
        <end position="88"/>
    </location>
</feature>
<dbReference type="AlphaFoldDB" id="F4RKC6"/>
<dbReference type="KEGG" id="mlr:MELLADRAFT_85981"/>
<organism evidence="4">
    <name type="scientific">Melampsora larici-populina (strain 98AG31 / pathotype 3-4-7)</name>
    <name type="common">Poplar leaf rust fungus</name>
    <dbReference type="NCBI Taxonomy" id="747676"/>
    <lineage>
        <taxon>Eukaryota</taxon>
        <taxon>Fungi</taxon>
        <taxon>Dikarya</taxon>
        <taxon>Basidiomycota</taxon>
        <taxon>Pucciniomycotina</taxon>
        <taxon>Pucciniomycetes</taxon>
        <taxon>Pucciniales</taxon>
        <taxon>Melampsoraceae</taxon>
        <taxon>Melampsora</taxon>
    </lineage>
</organism>
<evidence type="ECO:0000313" key="3">
    <source>
        <dbReference type="EMBL" id="EGG07071.1"/>
    </source>
</evidence>
<dbReference type="EMBL" id="GL883105">
    <property type="protein sequence ID" value="EGG07071.1"/>
    <property type="molecule type" value="Genomic_DNA"/>
</dbReference>
<dbReference type="GeneID" id="18934035"/>
<protein>
    <submittedName>
        <fullName evidence="3">Uncharacterized protein</fullName>
    </submittedName>
</protein>
<proteinExistence type="predicted"/>
<dbReference type="HOGENOM" id="CLU_049472_0_0_1"/>
<keyword evidence="4" id="KW-1185">Reference proteome</keyword>
<dbReference type="InParanoid" id="F4RKC6"/>
<accession>F4RKC6</accession>
<keyword evidence="1" id="KW-0175">Coiled coil</keyword>